<comment type="function">
    <text evidence="4">Putative transcription activator involved in regulating light control of development.</text>
</comment>
<comment type="similarity">
    <text evidence="4">Belongs to the FHY3/FAR1 family.</text>
</comment>
<name>A0A9R1XWE1_LACSA</name>
<feature type="transmembrane region" description="Helical" evidence="5">
    <location>
        <begin position="186"/>
        <end position="206"/>
    </location>
</feature>
<dbReference type="GO" id="GO:0003677">
    <property type="term" value="F:DNA binding"/>
    <property type="evidence" value="ECO:0007669"/>
    <property type="project" value="UniProtKB-KW"/>
</dbReference>
<dbReference type="GO" id="GO:0006313">
    <property type="term" value="P:DNA transposition"/>
    <property type="evidence" value="ECO:0007669"/>
    <property type="project" value="InterPro"/>
</dbReference>
<evidence type="ECO:0000256" key="2">
    <source>
        <dbReference type="ARBA" id="ARBA00023125"/>
    </source>
</evidence>
<dbReference type="AlphaFoldDB" id="A0A9R1XWE1"/>
<dbReference type="InterPro" id="IPR001207">
    <property type="entry name" value="Transposase_mutator"/>
</dbReference>
<dbReference type="GO" id="GO:0005634">
    <property type="term" value="C:nucleus"/>
    <property type="evidence" value="ECO:0007669"/>
    <property type="project" value="UniProtKB-SubCell"/>
</dbReference>
<dbReference type="GO" id="GO:0008270">
    <property type="term" value="F:zinc ion binding"/>
    <property type="evidence" value="ECO:0007669"/>
    <property type="project" value="UniProtKB-UniRule"/>
</dbReference>
<accession>A0A9R1XWE1</accession>
<keyword evidence="5" id="KW-1133">Transmembrane helix</keyword>
<keyword evidence="4" id="KW-0539">Nucleus</keyword>
<evidence type="ECO:0000256" key="3">
    <source>
        <dbReference type="ARBA" id="ARBA00023172"/>
    </source>
</evidence>
<keyword evidence="2" id="KW-0238">DNA-binding</keyword>
<keyword evidence="4" id="KW-0863">Zinc-finger</keyword>
<comment type="caution">
    <text evidence="6">The sequence shown here is derived from an EMBL/GenBank/DDBJ whole genome shotgun (WGS) entry which is preliminary data.</text>
</comment>
<dbReference type="EMBL" id="NBSK02000002">
    <property type="protein sequence ID" value="KAJ0221882.1"/>
    <property type="molecule type" value="Genomic_DNA"/>
</dbReference>
<keyword evidence="1" id="KW-0815">Transposition</keyword>
<evidence type="ECO:0000256" key="1">
    <source>
        <dbReference type="ARBA" id="ARBA00022578"/>
    </source>
</evidence>
<dbReference type="InterPro" id="IPR031052">
    <property type="entry name" value="FHY3/FAR1"/>
</dbReference>
<comment type="subcellular location">
    <subcellularLocation>
        <location evidence="4">Nucleus</location>
    </subcellularLocation>
</comment>
<feature type="transmembrane region" description="Helical" evidence="5">
    <location>
        <begin position="239"/>
        <end position="262"/>
    </location>
</feature>
<keyword evidence="7" id="KW-1185">Reference proteome</keyword>
<reference evidence="6 7" key="1">
    <citation type="journal article" date="2017" name="Nat. Commun.">
        <title>Genome assembly with in vitro proximity ligation data and whole-genome triplication in lettuce.</title>
        <authorList>
            <person name="Reyes-Chin-Wo S."/>
            <person name="Wang Z."/>
            <person name="Yang X."/>
            <person name="Kozik A."/>
            <person name="Arikit S."/>
            <person name="Song C."/>
            <person name="Xia L."/>
            <person name="Froenicke L."/>
            <person name="Lavelle D.O."/>
            <person name="Truco M.J."/>
            <person name="Xia R."/>
            <person name="Zhu S."/>
            <person name="Xu C."/>
            <person name="Xu H."/>
            <person name="Xu X."/>
            <person name="Cox K."/>
            <person name="Korf I."/>
            <person name="Meyers B.C."/>
            <person name="Michelmore R.W."/>
        </authorList>
    </citation>
    <scope>NUCLEOTIDE SEQUENCE [LARGE SCALE GENOMIC DNA]</scope>
    <source>
        <strain evidence="7">cv. Salinas</strain>
        <tissue evidence="6">Seedlings</tissue>
    </source>
</reference>
<evidence type="ECO:0000313" key="6">
    <source>
        <dbReference type="EMBL" id="KAJ0221882.1"/>
    </source>
</evidence>
<evidence type="ECO:0000256" key="5">
    <source>
        <dbReference type="SAM" id="Phobius"/>
    </source>
</evidence>
<dbReference type="GO" id="GO:0004803">
    <property type="term" value="F:transposase activity"/>
    <property type="evidence" value="ECO:0007669"/>
    <property type="project" value="InterPro"/>
</dbReference>
<keyword evidence="4" id="KW-0479">Metal-binding</keyword>
<organism evidence="6 7">
    <name type="scientific">Lactuca sativa</name>
    <name type="common">Garden lettuce</name>
    <dbReference type="NCBI Taxonomy" id="4236"/>
    <lineage>
        <taxon>Eukaryota</taxon>
        <taxon>Viridiplantae</taxon>
        <taxon>Streptophyta</taxon>
        <taxon>Embryophyta</taxon>
        <taxon>Tracheophyta</taxon>
        <taxon>Spermatophyta</taxon>
        <taxon>Magnoliopsida</taxon>
        <taxon>eudicotyledons</taxon>
        <taxon>Gunneridae</taxon>
        <taxon>Pentapetalae</taxon>
        <taxon>asterids</taxon>
        <taxon>campanulids</taxon>
        <taxon>Asterales</taxon>
        <taxon>Asteraceae</taxon>
        <taxon>Cichorioideae</taxon>
        <taxon>Cichorieae</taxon>
        <taxon>Lactucinae</taxon>
        <taxon>Lactuca</taxon>
    </lineage>
</organism>
<keyword evidence="5" id="KW-0812">Transmembrane</keyword>
<proteinExistence type="inferred from homology"/>
<keyword evidence="5" id="KW-0472">Membrane</keyword>
<keyword evidence="3" id="KW-0233">DNA recombination</keyword>
<gene>
    <name evidence="6" type="ORF">LSAT_V11C200070250</name>
</gene>
<dbReference type="Pfam" id="PF00872">
    <property type="entry name" value="Transposase_mut"/>
    <property type="match status" value="1"/>
</dbReference>
<protein>
    <recommendedName>
        <fullName evidence="4">Protein FAR1-RELATED SEQUENCE</fullName>
    </recommendedName>
</protein>
<dbReference type="GO" id="GO:0006355">
    <property type="term" value="P:regulation of DNA-templated transcription"/>
    <property type="evidence" value="ECO:0007669"/>
    <property type="project" value="UniProtKB-UniRule"/>
</dbReference>
<dbReference type="PANTHER" id="PTHR31669:SF283">
    <property type="entry name" value="PROTEIN FAR1-RELATED SEQUENCE"/>
    <property type="match status" value="1"/>
</dbReference>
<sequence>MVRMHEWRGTKSNNYRSMQGAVVQVFPESHHRLCLWHIMKKISKKLSRLDQYKVIKKTLKTLVYESTNTQEFEDGWCKLVDKYGLEKNEWLCSLLNDRSHWVLMYVKVNFWAGMSTTQQSESINAFFDAYVNSKTSLRQFVEQYDNALKSKIKKENKADFESLNSSYKLVTGDSFRRRTEMQFLSCFKMSYGVCCFAILYCSKWMVHNMYFMSQMLSKGNIEILKKELFILLGMMQSHLIYNVLVICLSFAELFIGMVKILIEKDVKEIHPRYILSRWRKDVKHGHYSVINCYEDLMSGENAKQFDHLCSNFYEVAHIANSHEKYEYLLSCINMAKEKLNDDSFWGCSSNVKLIVEDVLRSKGRPPSKRKESRVERVMKKNRKKNFLITAFIYVLEKTDNIQQDPMGPSREHGAISYNDEPNYHFDLNVPV</sequence>
<dbReference type="Proteomes" id="UP000235145">
    <property type="component" value="Unassembled WGS sequence"/>
</dbReference>
<keyword evidence="4" id="KW-0862">Zinc</keyword>
<dbReference type="PANTHER" id="PTHR31669">
    <property type="entry name" value="PROTEIN FAR1-RELATED SEQUENCE 10-RELATED"/>
    <property type="match status" value="1"/>
</dbReference>
<evidence type="ECO:0000313" key="7">
    <source>
        <dbReference type="Proteomes" id="UP000235145"/>
    </source>
</evidence>
<evidence type="ECO:0000256" key="4">
    <source>
        <dbReference type="RuleBase" id="RU367018"/>
    </source>
</evidence>